<feature type="region of interest" description="Disordered" evidence="4">
    <location>
        <begin position="1"/>
        <end position="34"/>
    </location>
</feature>
<evidence type="ECO:0000313" key="6">
    <source>
        <dbReference type="EMBL" id="TNH24172.1"/>
    </source>
</evidence>
<evidence type="ECO:0000256" key="2">
    <source>
        <dbReference type="ARBA" id="ARBA00022741"/>
    </source>
</evidence>
<dbReference type="SUPFAM" id="SSF52540">
    <property type="entry name" value="P-loop containing nucleoside triphosphate hydrolases"/>
    <property type="match status" value="1"/>
</dbReference>
<feature type="compositionally biased region" description="Polar residues" evidence="4">
    <location>
        <begin position="8"/>
        <end position="19"/>
    </location>
</feature>
<protein>
    <submittedName>
        <fullName evidence="6">ABC transporter ATP-binding protein</fullName>
    </submittedName>
</protein>
<dbReference type="Gene3D" id="3.40.50.300">
    <property type="entry name" value="P-loop containing nucleotide triphosphate hydrolases"/>
    <property type="match status" value="1"/>
</dbReference>
<keyword evidence="7" id="KW-1185">Reference proteome</keyword>
<dbReference type="OrthoDB" id="9805514at2"/>
<dbReference type="SMART" id="SM00382">
    <property type="entry name" value="AAA"/>
    <property type="match status" value="1"/>
</dbReference>
<sequence length="288" mass="31175">MAIDARTTVGSPPETSSTPDEAVSEPTPTGGRKPLLEVDHVTLRFGGVVALNDVNFTLYEGEILGLIGPNGAGKTTCFNAMTGVYTPTSGQIRFQGEKVSGRKRFQITKLGIARTFQNIRLFPEMTALENVQVGADANHKTSVPSALLRLPRHWREERQGKAKAHELLEFVGIQGRAGDLARNLSYGDQRRLEIARALATDPKLLCLDEPAAGFNPAEKGALLQLIRKIRDSGVTVLLIEHDMRLVMGVVDRLVVLEFGQKIAEGSPAEVRDDPKVIAAYLGGVEDAA</sequence>
<dbReference type="InterPro" id="IPR017871">
    <property type="entry name" value="ABC_transporter-like_CS"/>
</dbReference>
<dbReference type="CDD" id="cd03219">
    <property type="entry name" value="ABC_Mj1267_LivG_branched"/>
    <property type="match status" value="1"/>
</dbReference>
<dbReference type="InterPro" id="IPR027417">
    <property type="entry name" value="P-loop_NTPase"/>
</dbReference>
<dbReference type="Proteomes" id="UP000306145">
    <property type="component" value="Unassembled WGS sequence"/>
</dbReference>
<dbReference type="InterPro" id="IPR051120">
    <property type="entry name" value="ABC_AA/LPS_Transport"/>
</dbReference>
<dbReference type="Pfam" id="PF00005">
    <property type="entry name" value="ABC_tran"/>
    <property type="match status" value="1"/>
</dbReference>
<dbReference type="PANTHER" id="PTHR45772:SF7">
    <property type="entry name" value="AMINO ACID ABC TRANSPORTER ATP-BINDING PROTEIN"/>
    <property type="match status" value="1"/>
</dbReference>
<reference evidence="6 7" key="1">
    <citation type="submission" date="2019-06" db="EMBL/GenBank/DDBJ databases">
        <title>Micromonospora ordensis sp. nov., isolated from deep marine sediment.</title>
        <authorList>
            <person name="Veyisoglu A."/>
            <person name="Carro L."/>
            <person name="Klenk H.-P."/>
            <person name="Sahin N."/>
        </authorList>
    </citation>
    <scope>NUCLEOTIDE SEQUENCE [LARGE SCALE GENOMIC DNA]</scope>
    <source>
        <strain evidence="6 7">S2509</strain>
    </source>
</reference>
<dbReference type="GO" id="GO:0005304">
    <property type="term" value="F:L-valine transmembrane transporter activity"/>
    <property type="evidence" value="ECO:0007669"/>
    <property type="project" value="TreeGrafter"/>
</dbReference>
<organism evidence="6 7">
    <name type="scientific">Micromonospora orduensis</name>
    <dbReference type="NCBI Taxonomy" id="1420891"/>
    <lineage>
        <taxon>Bacteria</taxon>
        <taxon>Bacillati</taxon>
        <taxon>Actinomycetota</taxon>
        <taxon>Actinomycetes</taxon>
        <taxon>Micromonosporales</taxon>
        <taxon>Micromonosporaceae</taxon>
        <taxon>Micromonospora</taxon>
    </lineage>
</organism>
<gene>
    <name evidence="6" type="ORF">FHG89_25490</name>
</gene>
<dbReference type="PANTHER" id="PTHR45772">
    <property type="entry name" value="CONSERVED COMPONENT OF ABC TRANSPORTER FOR NATURAL AMINO ACIDS-RELATED"/>
    <property type="match status" value="1"/>
</dbReference>
<feature type="domain" description="ABC transporter" evidence="5">
    <location>
        <begin position="36"/>
        <end position="283"/>
    </location>
</feature>
<comment type="caution">
    <text evidence="6">The sequence shown here is derived from an EMBL/GenBank/DDBJ whole genome shotgun (WGS) entry which is preliminary data.</text>
</comment>
<dbReference type="AlphaFoldDB" id="A0A5C4QDV0"/>
<dbReference type="GO" id="GO:1903805">
    <property type="term" value="P:L-valine import across plasma membrane"/>
    <property type="evidence" value="ECO:0007669"/>
    <property type="project" value="TreeGrafter"/>
</dbReference>
<dbReference type="Pfam" id="PF12399">
    <property type="entry name" value="BCA_ABC_TP_C"/>
    <property type="match status" value="1"/>
</dbReference>
<dbReference type="InterPro" id="IPR032823">
    <property type="entry name" value="BCA_ABC_TP_C"/>
</dbReference>
<dbReference type="InterPro" id="IPR003593">
    <property type="entry name" value="AAA+_ATPase"/>
</dbReference>
<dbReference type="PROSITE" id="PS50893">
    <property type="entry name" value="ABC_TRANSPORTER_2"/>
    <property type="match status" value="1"/>
</dbReference>
<name>A0A5C4QDV0_9ACTN</name>
<keyword evidence="2" id="KW-0547">Nucleotide-binding</keyword>
<dbReference type="FunFam" id="3.40.50.300:FF:000421">
    <property type="entry name" value="Branched-chain amino acid ABC transporter ATP-binding protein"/>
    <property type="match status" value="1"/>
</dbReference>
<proteinExistence type="predicted"/>
<dbReference type="GO" id="GO:0015192">
    <property type="term" value="F:L-phenylalanine transmembrane transporter activity"/>
    <property type="evidence" value="ECO:0007669"/>
    <property type="project" value="TreeGrafter"/>
</dbReference>
<dbReference type="GO" id="GO:0016887">
    <property type="term" value="F:ATP hydrolysis activity"/>
    <property type="evidence" value="ECO:0007669"/>
    <property type="project" value="InterPro"/>
</dbReference>
<dbReference type="EMBL" id="VDFY01000224">
    <property type="protein sequence ID" value="TNH24172.1"/>
    <property type="molecule type" value="Genomic_DNA"/>
</dbReference>
<evidence type="ECO:0000313" key="7">
    <source>
        <dbReference type="Proteomes" id="UP000306145"/>
    </source>
</evidence>
<dbReference type="GO" id="GO:1903806">
    <property type="term" value="P:L-isoleucine import across plasma membrane"/>
    <property type="evidence" value="ECO:0007669"/>
    <property type="project" value="TreeGrafter"/>
</dbReference>
<keyword evidence="1" id="KW-0813">Transport</keyword>
<dbReference type="GO" id="GO:0015808">
    <property type="term" value="P:L-alanine transport"/>
    <property type="evidence" value="ECO:0007669"/>
    <property type="project" value="TreeGrafter"/>
</dbReference>
<evidence type="ECO:0000256" key="1">
    <source>
        <dbReference type="ARBA" id="ARBA00022448"/>
    </source>
</evidence>
<dbReference type="GO" id="GO:0042941">
    <property type="term" value="P:D-alanine transmembrane transport"/>
    <property type="evidence" value="ECO:0007669"/>
    <property type="project" value="TreeGrafter"/>
</dbReference>
<accession>A0A5C4QDV0</accession>
<evidence type="ECO:0000256" key="3">
    <source>
        <dbReference type="ARBA" id="ARBA00022840"/>
    </source>
</evidence>
<keyword evidence="3 6" id="KW-0067">ATP-binding</keyword>
<dbReference type="PROSITE" id="PS00211">
    <property type="entry name" value="ABC_TRANSPORTER_1"/>
    <property type="match status" value="1"/>
</dbReference>
<dbReference type="InterPro" id="IPR003439">
    <property type="entry name" value="ABC_transporter-like_ATP-bd"/>
</dbReference>
<evidence type="ECO:0000259" key="5">
    <source>
        <dbReference type="PROSITE" id="PS50893"/>
    </source>
</evidence>
<dbReference type="RefSeq" id="WP_139586954.1">
    <property type="nucleotide sequence ID" value="NZ_VDFY01000224.1"/>
</dbReference>
<dbReference type="GO" id="GO:0015188">
    <property type="term" value="F:L-isoleucine transmembrane transporter activity"/>
    <property type="evidence" value="ECO:0007669"/>
    <property type="project" value="TreeGrafter"/>
</dbReference>
<dbReference type="GO" id="GO:0005524">
    <property type="term" value="F:ATP binding"/>
    <property type="evidence" value="ECO:0007669"/>
    <property type="project" value="UniProtKB-KW"/>
</dbReference>
<dbReference type="GO" id="GO:0005886">
    <property type="term" value="C:plasma membrane"/>
    <property type="evidence" value="ECO:0007669"/>
    <property type="project" value="TreeGrafter"/>
</dbReference>
<evidence type="ECO:0000256" key="4">
    <source>
        <dbReference type="SAM" id="MobiDB-lite"/>
    </source>
</evidence>